<reference evidence="1 2" key="1">
    <citation type="submission" date="2018-08" db="EMBL/GenBank/DDBJ databases">
        <title>Draft genome of the lignicolous fungus Coniochaeta pulveracea.</title>
        <authorList>
            <person name="Borstlap C.J."/>
            <person name="De Witt R.N."/>
            <person name="Botha A."/>
            <person name="Volschenk H."/>
        </authorList>
    </citation>
    <scope>NUCLEOTIDE SEQUENCE [LARGE SCALE GENOMIC DNA]</scope>
    <source>
        <strain evidence="1 2">CAB683</strain>
    </source>
</reference>
<keyword evidence="2" id="KW-1185">Reference proteome</keyword>
<evidence type="ECO:0000313" key="2">
    <source>
        <dbReference type="Proteomes" id="UP000275385"/>
    </source>
</evidence>
<comment type="caution">
    <text evidence="1">The sequence shown here is derived from an EMBL/GenBank/DDBJ whole genome shotgun (WGS) entry which is preliminary data.</text>
</comment>
<gene>
    <name evidence="1" type="ORF">DL546_008749</name>
</gene>
<accession>A0A420YHA5</accession>
<protein>
    <submittedName>
        <fullName evidence="1">Uncharacterized protein</fullName>
    </submittedName>
</protein>
<name>A0A420YHA5_9PEZI</name>
<dbReference type="AlphaFoldDB" id="A0A420YHA5"/>
<evidence type="ECO:0000313" key="1">
    <source>
        <dbReference type="EMBL" id="RKU47243.1"/>
    </source>
</evidence>
<dbReference type="EMBL" id="QVQW01000010">
    <property type="protein sequence ID" value="RKU47243.1"/>
    <property type="molecule type" value="Genomic_DNA"/>
</dbReference>
<proteinExistence type="predicted"/>
<sequence>MASKDSSFDPYDDISFYRWATPILISILSLGKALPPPHNPTHREVFRLTLERMTTMSYHTLIANLDEKSYATISNLAMKPANCLRIGKIKDAWPKVVTEALVRDEWKISEVEKVGDAINGRHYVDGQVWDRMDGDGDEDVEISDYSRTY</sequence>
<dbReference type="Proteomes" id="UP000275385">
    <property type="component" value="Unassembled WGS sequence"/>
</dbReference>
<organism evidence="1 2">
    <name type="scientific">Coniochaeta pulveracea</name>
    <dbReference type="NCBI Taxonomy" id="177199"/>
    <lineage>
        <taxon>Eukaryota</taxon>
        <taxon>Fungi</taxon>
        <taxon>Dikarya</taxon>
        <taxon>Ascomycota</taxon>
        <taxon>Pezizomycotina</taxon>
        <taxon>Sordariomycetes</taxon>
        <taxon>Sordariomycetidae</taxon>
        <taxon>Coniochaetales</taxon>
        <taxon>Coniochaetaceae</taxon>
        <taxon>Coniochaeta</taxon>
    </lineage>
</organism>